<keyword evidence="3" id="KW-0560">Oxidoreductase</keyword>
<dbReference type="Pfam" id="PF13905">
    <property type="entry name" value="Thioredoxin_8"/>
    <property type="match status" value="1"/>
</dbReference>
<sequence length="200" mass="22868">MPYLVILDENGKVVNESGIQIISDYGVEAYPFTPERITLLKEAAMKAQSLSSIMVSESRNFLVSNDGKKVPISELEGKTVALYFSLCAYGPCVEFTSILVEVYEKLKKRGENFEVVLVSIDDDEEKYKEAFQKMRWLSLPFNDERGNKIMAEYFELEDIPMLVIIGPDGKTLNPILLRLLKIMECRHTHSHPKGWKSLQR</sequence>
<accession>A0A9Q0H4Q0</accession>
<dbReference type="GO" id="GO:0047134">
    <property type="term" value="F:protein-disulfide reductase [NAD(P)H] activity"/>
    <property type="evidence" value="ECO:0007669"/>
    <property type="project" value="UniProtKB-EC"/>
</dbReference>
<reference evidence="8" key="1">
    <citation type="journal article" date="2023" name="Plant J.">
        <title>The genome of the king protea, Protea cynaroides.</title>
        <authorList>
            <person name="Chang J."/>
            <person name="Duong T.A."/>
            <person name="Schoeman C."/>
            <person name="Ma X."/>
            <person name="Roodt D."/>
            <person name="Barker N."/>
            <person name="Li Z."/>
            <person name="Van de Peer Y."/>
            <person name="Mizrachi E."/>
        </authorList>
    </citation>
    <scope>NUCLEOTIDE SEQUENCE</scope>
    <source>
        <tissue evidence="8">Young leaves</tissue>
    </source>
</reference>
<comment type="caution">
    <text evidence="8">The sequence shown here is derived from an EMBL/GenBank/DDBJ whole genome shotgun (WGS) entry which is preliminary data.</text>
</comment>
<evidence type="ECO:0000313" key="8">
    <source>
        <dbReference type="EMBL" id="KAJ4959841.1"/>
    </source>
</evidence>
<dbReference type="InterPro" id="IPR012336">
    <property type="entry name" value="Thioredoxin-like_fold"/>
</dbReference>
<keyword evidence="9" id="KW-1185">Reference proteome</keyword>
<comment type="catalytic activity">
    <reaction evidence="6">
        <text>[protein]-dithiol + NADP(+) = [protein]-disulfide + NADPH + H(+)</text>
        <dbReference type="Rhea" id="RHEA:18753"/>
        <dbReference type="Rhea" id="RHEA-COMP:10593"/>
        <dbReference type="Rhea" id="RHEA-COMP:10594"/>
        <dbReference type="ChEBI" id="CHEBI:15378"/>
        <dbReference type="ChEBI" id="CHEBI:29950"/>
        <dbReference type="ChEBI" id="CHEBI:50058"/>
        <dbReference type="ChEBI" id="CHEBI:57783"/>
        <dbReference type="ChEBI" id="CHEBI:58349"/>
        <dbReference type="EC" id="1.8.1.8"/>
    </reaction>
</comment>
<evidence type="ECO:0000313" key="9">
    <source>
        <dbReference type="Proteomes" id="UP001141806"/>
    </source>
</evidence>
<keyword evidence="4" id="KW-0520">NAD</keyword>
<dbReference type="PANTHER" id="PTHR13871:SF96">
    <property type="entry name" value="THIOREDOXIN DOMAIN-CONTAINING PROTEIN"/>
    <property type="match status" value="1"/>
</dbReference>
<dbReference type="Gene3D" id="3.40.30.10">
    <property type="entry name" value="Glutaredoxin"/>
    <property type="match status" value="1"/>
</dbReference>
<dbReference type="PANTHER" id="PTHR13871">
    <property type="entry name" value="THIOREDOXIN"/>
    <property type="match status" value="1"/>
</dbReference>
<dbReference type="Proteomes" id="UP001141806">
    <property type="component" value="Unassembled WGS sequence"/>
</dbReference>
<evidence type="ECO:0000256" key="5">
    <source>
        <dbReference type="ARBA" id="ARBA00047388"/>
    </source>
</evidence>
<dbReference type="OrthoDB" id="678253at2759"/>
<evidence type="ECO:0000256" key="2">
    <source>
        <dbReference type="ARBA" id="ARBA00022737"/>
    </source>
</evidence>
<keyword evidence="2" id="KW-0677">Repeat</keyword>
<feature type="domain" description="Thioredoxin-like fold" evidence="7">
    <location>
        <begin position="77"/>
        <end position="170"/>
    </location>
</feature>
<proteinExistence type="predicted"/>
<dbReference type="InterPro" id="IPR036249">
    <property type="entry name" value="Thioredoxin-like_sf"/>
</dbReference>
<evidence type="ECO:0000256" key="4">
    <source>
        <dbReference type="ARBA" id="ARBA00023027"/>
    </source>
</evidence>
<organism evidence="8 9">
    <name type="scientific">Protea cynaroides</name>
    <dbReference type="NCBI Taxonomy" id="273540"/>
    <lineage>
        <taxon>Eukaryota</taxon>
        <taxon>Viridiplantae</taxon>
        <taxon>Streptophyta</taxon>
        <taxon>Embryophyta</taxon>
        <taxon>Tracheophyta</taxon>
        <taxon>Spermatophyta</taxon>
        <taxon>Magnoliopsida</taxon>
        <taxon>Proteales</taxon>
        <taxon>Proteaceae</taxon>
        <taxon>Protea</taxon>
    </lineage>
</organism>
<gene>
    <name evidence="8" type="ORF">NE237_019751</name>
</gene>
<name>A0A9Q0H4Q0_9MAGN</name>
<comment type="catalytic activity">
    <reaction evidence="5">
        <text>[protein]-dithiol + NAD(+) = [protein]-disulfide + NADH + H(+)</text>
        <dbReference type="Rhea" id="RHEA:18749"/>
        <dbReference type="Rhea" id="RHEA-COMP:10593"/>
        <dbReference type="Rhea" id="RHEA-COMP:10594"/>
        <dbReference type="ChEBI" id="CHEBI:15378"/>
        <dbReference type="ChEBI" id="CHEBI:29950"/>
        <dbReference type="ChEBI" id="CHEBI:50058"/>
        <dbReference type="ChEBI" id="CHEBI:57540"/>
        <dbReference type="ChEBI" id="CHEBI:57945"/>
        <dbReference type="EC" id="1.8.1.8"/>
    </reaction>
</comment>
<evidence type="ECO:0000259" key="7">
    <source>
        <dbReference type="Pfam" id="PF13905"/>
    </source>
</evidence>
<evidence type="ECO:0000256" key="6">
    <source>
        <dbReference type="ARBA" id="ARBA00047804"/>
    </source>
</evidence>
<evidence type="ECO:0000256" key="3">
    <source>
        <dbReference type="ARBA" id="ARBA00023002"/>
    </source>
</evidence>
<evidence type="ECO:0000256" key="1">
    <source>
        <dbReference type="ARBA" id="ARBA00012612"/>
    </source>
</evidence>
<dbReference type="AlphaFoldDB" id="A0A9Q0H4Q0"/>
<dbReference type="SUPFAM" id="SSF52833">
    <property type="entry name" value="Thioredoxin-like"/>
    <property type="match status" value="1"/>
</dbReference>
<protein>
    <recommendedName>
        <fullName evidence="1">protein-disulfide reductase</fullName>
        <ecNumber evidence="1">1.8.1.8</ecNumber>
    </recommendedName>
</protein>
<dbReference type="EC" id="1.8.1.8" evidence="1"/>
<dbReference type="EMBL" id="JAMYWD010000009">
    <property type="protein sequence ID" value="KAJ4959841.1"/>
    <property type="molecule type" value="Genomic_DNA"/>
</dbReference>
<dbReference type="InterPro" id="IPR052259">
    <property type="entry name" value="Nucleoredoxin-like"/>
</dbReference>